<organism evidence="1">
    <name type="scientific">Uncultured Desulfatiglans sp</name>
    <dbReference type="NCBI Taxonomy" id="1748965"/>
    <lineage>
        <taxon>Bacteria</taxon>
        <taxon>Pseudomonadati</taxon>
        <taxon>Thermodesulfobacteriota</taxon>
        <taxon>Desulfobacteria</taxon>
        <taxon>Desulfatiglandales</taxon>
        <taxon>Desulfatiglandaceae</taxon>
        <taxon>Desulfatiglans</taxon>
        <taxon>environmental samples</taxon>
    </lineage>
</organism>
<name>A0A653AAB8_UNCDX</name>
<reference evidence="1" key="1">
    <citation type="submission" date="2018-07" db="EMBL/GenBank/DDBJ databases">
        <authorList>
            <consortium name="Genoscope - CEA"/>
            <person name="William W."/>
        </authorList>
    </citation>
    <scope>NUCLEOTIDE SEQUENCE</scope>
    <source>
        <strain evidence="1">IK1</strain>
    </source>
</reference>
<gene>
    <name evidence="1" type="ORF">TRIP_B350160</name>
</gene>
<evidence type="ECO:0000313" key="1">
    <source>
        <dbReference type="EMBL" id="VBB45021.1"/>
    </source>
</evidence>
<accession>A0A653AAB8</accession>
<dbReference type="EMBL" id="UPXX01000029">
    <property type="protein sequence ID" value="VBB45021.1"/>
    <property type="molecule type" value="Genomic_DNA"/>
</dbReference>
<proteinExistence type="predicted"/>
<protein>
    <submittedName>
        <fullName evidence="1">Uncharacterized protein</fullName>
    </submittedName>
</protein>
<sequence>MEAIGFEKTESLILQGVFIIHDNKLLPGTLKSFRLFTLLSGVP</sequence>
<dbReference type="AlphaFoldDB" id="A0A653AAB8"/>